<dbReference type="InterPro" id="IPR018356">
    <property type="entry name" value="Tscrpt_reg_HTH_DeoR_CS"/>
</dbReference>
<dbReference type="Proteomes" id="UP001256827">
    <property type="component" value="Chromosome"/>
</dbReference>
<protein>
    <submittedName>
        <fullName evidence="5">YafY family protein</fullName>
    </submittedName>
</protein>
<reference evidence="5 6" key="1">
    <citation type="submission" date="2023-09" db="EMBL/GenBank/DDBJ databases">
        <title>Complete Genome and Methylome dissection of Bacillus brevis NEB573 original source of BbsI restriction endonuclease.</title>
        <authorList>
            <person name="Fomenkov A."/>
            <person name="Roberts R.D."/>
        </authorList>
    </citation>
    <scope>NUCLEOTIDE SEQUENCE [LARGE SCALE GENOMIC DNA]</scope>
    <source>
        <strain evidence="5 6">NEB573</strain>
    </source>
</reference>
<dbReference type="PIRSF" id="PIRSF016838">
    <property type="entry name" value="PafC"/>
    <property type="match status" value="1"/>
</dbReference>
<dbReference type="Gene3D" id="1.10.10.10">
    <property type="entry name" value="Winged helix-like DNA-binding domain superfamily/Winged helix DNA-binding domain"/>
    <property type="match status" value="1"/>
</dbReference>
<dbReference type="InterPro" id="IPR057727">
    <property type="entry name" value="WCX_dom"/>
</dbReference>
<dbReference type="InterPro" id="IPR028349">
    <property type="entry name" value="PafC-like"/>
</dbReference>
<dbReference type="Pfam" id="PF08279">
    <property type="entry name" value="HTH_11"/>
    <property type="match status" value="1"/>
</dbReference>
<dbReference type="RefSeq" id="WP_310765412.1">
    <property type="nucleotide sequence ID" value="NZ_CP134050.1"/>
</dbReference>
<dbReference type="InterPro" id="IPR013196">
    <property type="entry name" value="HTH_11"/>
</dbReference>
<dbReference type="InterPro" id="IPR036390">
    <property type="entry name" value="WH_DNA-bd_sf"/>
</dbReference>
<dbReference type="InterPro" id="IPR001034">
    <property type="entry name" value="DeoR_HTH"/>
</dbReference>
<evidence type="ECO:0000259" key="4">
    <source>
        <dbReference type="PROSITE" id="PS51000"/>
    </source>
</evidence>
<dbReference type="SUPFAM" id="SSF46785">
    <property type="entry name" value="Winged helix' DNA-binding domain"/>
    <property type="match status" value="1"/>
</dbReference>
<dbReference type="Pfam" id="PF25583">
    <property type="entry name" value="WCX"/>
    <property type="match status" value="1"/>
</dbReference>
<gene>
    <name evidence="5" type="ORF">RGB73_24505</name>
</gene>
<keyword evidence="3" id="KW-0804">Transcription</keyword>
<evidence type="ECO:0000256" key="2">
    <source>
        <dbReference type="ARBA" id="ARBA00023125"/>
    </source>
</evidence>
<dbReference type="PROSITE" id="PS51000">
    <property type="entry name" value="HTH_DEOR_2"/>
    <property type="match status" value="1"/>
</dbReference>
<keyword evidence="2" id="KW-0238">DNA-binding</keyword>
<dbReference type="InterPro" id="IPR026881">
    <property type="entry name" value="WYL_dom"/>
</dbReference>
<name>A0ABY9T4C7_BREBE</name>
<keyword evidence="1" id="KW-0805">Transcription regulation</keyword>
<dbReference type="PROSITE" id="PS52050">
    <property type="entry name" value="WYL"/>
    <property type="match status" value="1"/>
</dbReference>
<dbReference type="InterPro" id="IPR036388">
    <property type="entry name" value="WH-like_DNA-bd_sf"/>
</dbReference>
<keyword evidence="6" id="KW-1185">Reference proteome</keyword>
<sequence length="342" mass="38414">MRADRLVSILLLLQNHGRMTAKELAEKLEVSERTIHRDMEALGMAGVPVYAERGTNGGWALTQGYRTDLTGLTANELQSLLLVSPTATLGDLGMRGSFEAAWQKLLAASPAGTRQGAQYARERIHIDGAGWHQSEESIPYLSMVQDAIWQERALFIRYLKNPFQKSYQEADSSVRNSPGSPAPTGAEDTVERIVHPLGLVAKRSTWYFVAQVGEDTRTYRVSRLAEARLLDESFERPADFDLAEYWEQSTVAFQSSLPRYPARIRVKEHSFARLKQERYVQIKSTHPADKEWVEADVQFHTLESACEIVLGYGSRMQVIEPLELRTKVIAEATATLALYPTS</sequence>
<accession>A0ABY9T4C7</accession>
<dbReference type="EMBL" id="CP134050">
    <property type="protein sequence ID" value="WNC13812.1"/>
    <property type="molecule type" value="Genomic_DNA"/>
</dbReference>
<dbReference type="PROSITE" id="PS00894">
    <property type="entry name" value="HTH_DEOR_1"/>
    <property type="match status" value="1"/>
</dbReference>
<proteinExistence type="predicted"/>
<dbReference type="InterPro" id="IPR051534">
    <property type="entry name" value="CBASS_pafABC_assoc_protein"/>
</dbReference>
<feature type="domain" description="HTH deoR-type" evidence="4">
    <location>
        <begin position="2"/>
        <end position="57"/>
    </location>
</feature>
<evidence type="ECO:0000256" key="3">
    <source>
        <dbReference type="ARBA" id="ARBA00023163"/>
    </source>
</evidence>
<evidence type="ECO:0000256" key="1">
    <source>
        <dbReference type="ARBA" id="ARBA00023015"/>
    </source>
</evidence>
<dbReference type="PANTHER" id="PTHR34580:SF1">
    <property type="entry name" value="PROTEIN PAFC"/>
    <property type="match status" value="1"/>
</dbReference>
<dbReference type="PANTHER" id="PTHR34580">
    <property type="match status" value="1"/>
</dbReference>
<evidence type="ECO:0000313" key="5">
    <source>
        <dbReference type="EMBL" id="WNC13812.1"/>
    </source>
</evidence>
<organism evidence="5 6">
    <name type="scientific">Brevibacillus brevis</name>
    <name type="common">Bacillus brevis</name>
    <dbReference type="NCBI Taxonomy" id="1393"/>
    <lineage>
        <taxon>Bacteria</taxon>
        <taxon>Bacillati</taxon>
        <taxon>Bacillota</taxon>
        <taxon>Bacilli</taxon>
        <taxon>Bacillales</taxon>
        <taxon>Paenibacillaceae</taxon>
        <taxon>Brevibacillus</taxon>
    </lineage>
</organism>
<evidence type="ECO:0000313" key="6">
    <source>
        <dbReference type="Proteomes" id="UP001256827"/>
    </source>
</evidence>
<dbReference type="Pfam" id="PF13280">
    <property type="entry name" value="WYL"/>
    <property type="match status" value="1"/>
</dbReference>